<accession>A0A3D8YC01</accession>
<protein>
    <submittedName>
        <fullName evidence="3">PIN domain-containing protein</fullName>
    </submittedName>
</protein>
<dbReference type="Proteomes" id="UP000256373">
    <property type="component" value="Unassembled WGS sequence"/>
</dbReference>
<evidence type="ECO:0000313" key="4">
    <source>
        <dbReference type="Proteomes" id="UP000256373"/>
    </source>
</evidence>
<evidence type="ECO:0000259" key="1">
    <source>
        <dbReference type="Pfam" id="PF13470"/>
    </source>
</evidence>
<gene>
    <name evidence="3" type="ORF">DSL64_12075</name>
</gene>
<dbReference type="Pfam" id="PF13470">
    <property type="entry name" value="PIN_3"/>
    <property type="match status" value="1"/>
</dbReference>
<dbReference type="RefSeq" id="WP_115831144.1">
    <property type="nucleotide sequence ID" value="NZ_QNUL01000007.1"/>
</dbReference>
<dbReference type="OrthoDB" id="211933at2"/>
<name>A0A3D8YC01_9BACT</name>
<evidence type="ECO:0000259" key="2">
    <source>
        <dbReference type="Pfam" id="PF26343"/>
    </source>
</evidence>
<feature type="domain" description="VapC50 C-terminal" evidence="2">
    <location>
        <begin position="133"/>
        <end position="186"/>
    </location>
</feature>
<comment type="caution">
    <text evidence="3">The sequence shown here is derived from an EMBL/GenBank/DDBJ whole genome shotgun (WGS) entry which is preliminary data.</text>
</comment>
<organism evidence="3 4">
    <name type="scientific">Dyadobacter luteus</name>
    <dbReference type="NCBI Taxonomy" id="2259619"/>
    <lineage>
        <taxon>Bacteria</taxon>
        <taxon>Pseudomonadati</taxon>
        <taxon>Bacteroidota</taxon>
        <taxon>Cytophagia</taxon>
        <taxon>Cytophagales</taxon>
        <taxon>Spirosomataceae</taxon>
        <taxon>Dyadobacter</taxon>
    </lineage>
</organism>
<proteinExistence type="predicted"/>
<sequence length="193" mass="21753">MISSSRFVAILDACVLYPAPIRDLLLNFAAEGLFLPKWTDQIHDEWTRNLLKNRPELSSGQLQRTVDAMSRAFPDAKVSNYTTLIKSIKLPDEDDRHILAAAIRCKADLIVTANLKDFPKECLAQFSMEAQHPDEFINNIIGLNPETSLKAFLKQVSYLKNPPLTAFQVLDNFKKVGLNNTANSLLELLRNIV</sequence>
<evidence type="ECO:0000313" key="3">
    <source>
        <dbReference type="EMBL" id="REA61691.1"/>
    </source>
</evidence>
<dbReference type="Pfam" id="PF26343">
    <property type="entry name" value="VapC50_C"/>
    <property type="match status" value="1"/>
</dbReference>
<dbReference type="InterPro" id="IPR058652">
    <property type="entry name" value="VapC50_C"/>
</dbReference>
<dbReference type="AlphaFoldDB" id="A0A3D8YC01"/>
<keyword evidence="4" id="KW-1185">Reference proteome</keyword>
<feature type="domain" description="PIN" evidence="1">
    <location>
        <begin position="10"/>
        <end position="115"/>
    </location>
</feature>
<dbReference type="EMBL" id="QNUL01000007">
    <property type="protein sequence ID" value="REA61691.1"/>
    <property type="molecule type" value="Genomic_DNA"/>
</dbReference>
<reference evidence="3 4" key="1">
    <citation type="submission" date="2018-07" db="EMBL/GenBank/DDBJ databases">
        <title>Dyadobacter roseus sp. nov., isolated from rose rhizosphere soil.</title>
        <authorList>
            <person name="Chen L."/>
        </authorList>
    </citation>
    <scope>NUCLEOTIDE SEQUENCE [LARGE SCALE GENOMIC DNA]</scope>
    <source>
        <strain evidence="3 4">RS19</strain>
    </source>
</reference>
<dbReference type="InterPro" id="IPR002716">
    <property type="entry name" value="PIN_dom"/>
</dbReference>